<proteinExistence type="predicted"/>
<accession>A0A4D4LU96</accession>
<organism evidence="2 5">
    <name type="scientific">Streptomyces avermitilis</name>
    <dbReference type="NCBI Taxonomy" id="33903"/>
    <lineage>
        <taxon>Bacteria</taxon>
        <taxon>Bacillati</taxon>
        <taxon>Actinomycetota</taxon>
        <taxon>Actinomycetes</taxon>
        <taxon>Kitasatosporales</taxon>
        <taxon>Streptomycetaceae</taxon>
        <taxon>Streptomyces</taxon>
    </lineage>
</organism>
<reference evidence="2 5" key="2">
    <citation type="submission" date="2019-04" db="EMBL/GenBank/DDBJ databases">
        <title>Draft genome sequences of Streptomyces avermitilis NBRC 14893.</title>
        <authorList>
            <person name="Komaki H."/>
            <person name="Tamura T."/>
            <person name="Hosoyama A."/>
        </authorList>
    </citation>
    <scope>NUCLEOTIDE SEQUENCE [LARGE SCALE GENOMIC DNA]</scope>
    <source>
        <strain evidence="2 5">NBRC 14893</strain>
    </source>
</reference>
<dbReference type="AlphaFoldDB" id="A0A4D4LU96"/>
<evidence type="ECO:0000313" key="2">
    <source>
        <dbReference type="EMBL" id="GDY64064.1"/>
    </source>
</evidence>
<protein>
    <submittedName>
        <fullName evidence="2">Uncharacterized protein</fullName>
    </submittedName>
</protein>
<keyword evidence="1" id="KW-0812">Transmembrane</keyword>
<evidence type="ECO:0000313" key="3">
    <source>
        <dbReference type="EMBL" id="GDY75778.1"/>
    </source>
</evidence>
<dbReference type="RefSeq" id="WP_010985491.1">
    <property type="nucleotide sequence ID" value="NZ_BAABTN010000027.1"/>
</dbReference>
<dbReference type="GeneID" id="41541126"/>
<dbReference type="EMBL" id="BJHY01000001">
    <property type="protein sequence ID" value="GDY75778.1"/>
    <property type="molecule type" value="Genomic_DNA"/>
</dbReference>
<dbReference type="Proteomes" id="UP000299211">
    <property type="component" value="Unassembled WGS sequence"/>
</dbReference>
<dbReference type="Proteomes" id="UP000302139">
    <property type="component" value="Unassembled WGS sequence"/>
</dbReference>
<dbReference type="EMBL" id="BJHX01000001">
    <property type="protein sequence ID" value="GDY64064.1"/>
    <property type="molecule type" value="Genomic_DNA"/>
</dbReference>
<gene>
    <name evidence="2" type="ORF">SAV14893_034570</name>
    <name evidence="3" type="ORF">SAV31267_052630</name>
</gene>
<feature type="transmembrane region" description="Helical" evidence="1">
    <location>
        <begin position="21"/>
        <end position="44"/>
    </location>
</feature>
<keyword evidence="1" id="KW-0472">Membrane</keyword>
<reference evidence="3 4" key="1">
    <citation type="submission" date="2019-04" db="EMBL/GenBank/DDBJ databases">
        <title>Draft genome sequences of Streptomyces avermitilis ATCC 31267.</title>
        <authorList>
            <person name="Komaki H."/>
            <person name="Tamura T."/>
            <person name="Hosoyama A."/>
        </authorList>
    </citation>
    <scope>NUCLEOTIDE SEQUENCE [LARGE SCALE GENOMIC DNA]</scope>
    <source>
        <strain evidence="3 4">ATCC 31267</strain>
    </source>
</reference>
<sequence length="68" mass="6873">MPGPRGLLRGWRPRAARAARLTAAAVLTGAAAALLVLDAVLRVLGPVARIGLGGTRSHQTFGDDGGDS</sequence>
<name>A0A4D4LU96_STRAX</name>
<dbReference type="STRING" id="33903.AQJ43_33715"/>
<evidence type="ECO:0000256" key="1">
    <source>
        <dbReference type="SAM" id="Phobius"/>
    </source>
</evidence>
<evidence type="ECO:0000313" key="5">
    <source>
        <dbReference type="Proteomes" id="UP000302139"/>
    </source>
</evidence>
<keyword evidence="1" id="KW-1133">Transmembrane helix</keyword>
<evidence type="ECO:0000313" key="4">
    <source>
        <dbReference type="Proteomes" id="UP000299211"/>
    </source>
</evidence>
<comment type="caution">
    <text evidence="2">The sequence shown here is derived from an EMBL/GenBank/DDBJ whole genome shotgun (WGS) entry which is preliminary data.</text>
</comment>